<feature type="region of interest" description="Disordered" evidence="1">
    <location>
        <begin position="1"/>
        <end position="104"/>
    </location>
</feature>
<evidence type="ECO:0000313" key="3">
    <source>
        <dbReference type="Proteomes" id="UP000245119"/>
    </source>
</evidence>
<sequence>MNTESSDTIQDHEDEDKDTEEEKKEIIQKSAESDNDTSSVNLSTDTKLEEDTEKDEKDRVKDESTPDHSQTNGDKDSDIPVTSVADADSGVKKTITPPTTTTSHLYTVLMAPLDGRSPLYKKWTTHSSCNEDSDDVPKKKVRLDAPSSGEASNRPDDGAVADTLGTKQGINSLSSVGMDLSKNQKRKLKKRRRKHLLGKLEIQRAKEFIYSGENEQYSIEKLRTMIEDVTEFLDAIWDVYCSEGSWTDLQLLSRAKSVLVLRSKTMAASTIARVENELGYDPETSSGALIAG</sequence>
<evidence type="ECO:0000256" key="1">
    <source>
        <dbReference type="SAM" id="MobiDB-lite"/>
    </source>
</evidence>
<name>A0A2T7NR93_POMCA</name>
<gene>
    <name evidence="2" type="ORF">C0Q70_16945</name>
</gene>
<dbReference type="Proteomes" id="UP000245119">
    <property type="component" value="Linkage Group LG10"/>
</dbReference>
<feature type="compositionally biased region" description="Basic and acidic residues" evidence="1">
    <location>
        <begin position="46"/>
        <end position="66"/>
    </location>
</feature>
<comment type="caution">
    <text evidence="2">The sequence shown here is derived from an EMBL/GenBank/DDBJ whole genome shotgun (WGS) entry which is preliminary data.</text>
</comment>
<dbReference type="AlphaFoldDB" id="A0A2T7NR93"/>
<proteinExistence type="predicted"/>
<reference evidence="2 3" key="1">
    <citation type="submission" date="2018-04" db="EMBL/GenBank/DDBJ databases">
        <title>The genome of golden apple snail Pomacea canaliculata provides insight into stress tolerance and invasive adaptation.</title>
        <authorList>
            <person name="Liu C."/>
            <person name="Liu B."/>
            <person name="Ren Y."/>
            <person name="Zhang Y."/>
            <person name="Wang H."/>
            <person name="Li S."/>
            <person name="Jiang F."/>
            <person name="Yin L."/>
            <person name="Zhang G."/>
            <person name="Qian W."/>
            <person name="Fan W."/>
        </authorList>
    </citation>
    <scope>NUCLEOTIDE SEQUENCE [LARGE SCALE GENOMIC DNA]</scope>
    <source>
        <strain evidence="2">SZHN2017</strain>
        <tissue evidence="2">Muscle</tissue>
    </source>
</reference>
<evidence type="ECO:0000313" key="2">
    <source>
        <dbReference type="EMBL" id="PVD23672.1"/>
    </source>
</evidence>
<keyword evidence="3" id="KW-1185">Reference proteome</keyword>
<protein>
    <submittedName>
        <fullName evidence="2">Uncharacterized protein</fullName>
    </submittedName>
</protein>
<dbReference type="OrthoDB" id="6126832at2759"/>
<accession>A0A2T7NR93</accession>
<organism evidence="2 3">
    <name type="scientific">Pomacea canaliculata</name>
    <name type="common">Golden apple snail</name>
    <dbReference type="NCBI Taxonomy" id="400727"/>
    <lineage>
        <taxon>Eukaryota</taxon>
        <taxon>Metazoa</taxon>
        <taxon>Spiralia</taxon>
        <taxon>Lophotrochozoa</taxon>
        <taxon>Mollusca</taxon>
        <taxon>Gastropoda</taxon>
        <taxon>Caenogastropoda</taxon>
        <taxon>Architaenioglossa</taxon>
        <taxon>Ampullarioidea</taxon>
        <taxon>Ampullariidae</taxon>
        <taxon>Pomacea</taxon>
    </lineage>
</organism>
<feature type="region of interest" description="Disordered" evidence="1">
    <location>
        <begin position="124"/>
        <end position="163"/>
    </location>
</feature>
<dbReference type="EMBL" id="PZQS01000010">
    <property type="protein sequence ID" value="PVD23672.1"/>
    <property type="molecule type" value="Genomic_DNA"/>
</dbReference>